<gene>
    <name evidence="4" type="ORF">GCM10007350_14320</name>
</gene>
<evidence type="ECO:0000259" key="3">
    <source>
        <dbReference type="Pfam" id="PF05707"/>
    </source>
</evidence>
<evidence type="ECO:0000256" key="1">
    <source>
        <dbReference type="SAM" id="MobiDB-lite"/>
    </source>
</evidence>
<sequence length="354" mass="40120">MIIMTTGLPGAGKTLRMVQEVKAQAEKENRPVFYAGLEILDEVYLPWTKLDNEAEWFNCPKGAIIVIDECQRLFRPRANGSAVPKCVSELETHRHMGVDLWITTQHPLLIDGNVRRLVGRHFHVNRTFNMRRAVVHEWNKCRDNCDKSTKDSVRHDWSYPKVLFGKYKSTELDTYKARIPMKFWLFCLLPIALAVLGFMAYRWFANFDHKFAPGSTPTAEASAPQSHGKAISSASRDDRRNEHRTLEQWVQDQQPRIAGLPHTAPEYDDLTKPQSVPAPQACVSSAKGCKCYTDQGTPVQMDKDMCENIVRNGIYLPWKPGQQPMQNTTTTPVQVSSQPPAPVETKVTTLKVSA</sequence>
<keyword evidence="2" id="KW-0472">Membrane</keyword>
<dbReference type="EMBL" id="BMYO01000003">
    <property type="protein sequence ID" value="GHD60772.1"/>
    <property type="molecule type" value="Genomic_DNA"/>
</dbReference>
<keyword evidence="2" id="KW-0812">Transmembrane</keyword>
<name>A0ABQ3GY32_9NEIS</name>
<feature type="compositionally biased region" description="Polar residues" evidence="1">
    <location>
        <begin position="215"/>
        <end position="225"/>
    </location>
</feature>
<feature type="transmembrane region" description="Helical" evidence="2">
    <location>
        <begin position="183"/>
        <end position="204"/>
    </location>
</feature>
<comment type="caution">
    <text evidence="4">The sequence shown here is derived from an EMBL/GenBank/DDBJ whole genome shotgun (WGS) entry which is preliminary data.</text>
</comment>
<dbReference type="InterPro" id="IPR008900">
    <property type="entry name" value="Zot_N"/>
</dbReference>
<feature type="region of interest" description="Disordered" evidence="1">
    <location>
        <begin position="215"/>
        <end position="275"/>
    </location>
</feature>
<organism evidence="4 5">
    <name type="scientific">Jeongeupia chitinilytica</name>
    <dbReference type="NCBI Taxonomy" id="1041641"/>
    <lineage>
        <taxon>Bacteria</taxon>
        <taxon>Pseudomonadati</taxon>
        <taxon>Pseudomonadota</taxon>
        <taxon>Betaproteobacteria</taxon>
        <taxon>Neisseriales</taxon>
        <taxon>Chitinibacteraceae</taxon>
        <taxon>Jeongeupia</taxon>
    </lineage>
</organism>
<feature type="compositionally biased region" description="Basic and acidic residues" evidence="1">
    <location>
        <begin position="235"/>
        <end position="246"/>
    </location>
</feature>
<feature type="region of interest" description="Disordered" evidence="1">
    <location>
        <begin position="318"/>
        <end position="354"/>
    </location>
</feature>
<dbReference type="Gene3D" id="3.40.50.300">
    <property type="entry name" value="P-loop containing nucleotide triphosphate hydrolases"/>
    <property type="match status" value="1"/>
</dbReference>
<accession>A0ABQ3GY32</accession>
<proteinExistence type="predicted"/>
<reference evidence="5" key="1">
    <citation type="journal article" date="2019" name="Int. J. Syst. Evol. Microbiol.">
        <title>The Global Catalogue of Microorganisms (GCM) 10K type strain sequencing project: providing services to taxonomists for standard genome sequencing and annotation.</title>
        <authorList>
            <consortium name="The Broad Institute Genomics Platform"/>
            <consortium name="The Broad Institute Genome Sequencing Center for Infectious Disease"/>
            <person name="Wu L."/>
            <person name="Ma J."/>
        </authorList>
    </citation>
    <scope>NUCLEOTIDE SEQUENCE [LARGE SCALE GENOMIC DNA]</scope>
    <source>
        <strain evidence="5">KCTC 23701</strain>
    </source>
</reference>
<evidence type="ECO:0000313" key="5">
    <source>
        <dbReference type="Proteomes" id="UP000604737"/>
    </source>
</evidence>
<dbReference type="Proteomes" id="UP000604737">
    <property type="component" value="Unassembled WGS sequence"/>
</dbReference>
<keyword evidence="5" id="KW-1185">Reference proteome</keyword>
<dbReference type="InterPro" id="IPR027417">
    <property type="entry name" value="P-loop_NTPase"/>
</dbReference>
<dbReference type="SUPFAM" id="SSF52540">
    <property type="entry name" value="P-loop containing nucleoside triphosphate hydrolases"/>
    <property type="match status" value="1"/>
</dbReference>
<evidence type="ECO:0000256" key="2">
    <source>
        <dbReference type="SAM" id="Phobius"/>
    </source>
</evidence>
<dbReference type="Pfam" id="PF05707">
    <property type="entry name" value="Zot"/>
    <property type="match status" value="1"/>
</dbReference>
<feature type="domain" description="Zona occludens toxin N-terminal" evidence="3">
    <location>
        <begin position="1"/>
        <end position="170"/>
    </location>
</feature>
<evidence type="ECO:0000313" key="4">
    <source>
        <dbReference type="EMBL" id="GHD60772.1"/>
    </source>
</evidence>
<keyword evidence="2" id="KW-1133">Transmembrane helix</keyword>
<dbReference type="RefSeq" id="WP_189459492.1">
    <property type="nucleotide sequence ID" value="NZ_BMYO01000003.1"/>
</dbReference>
<protein>
    <recommendedName>
        <fullName evidence="3">Zona occludens toxin N-terminal domain-containing protein</fullName>
    </recommendedName>
</protein>